<accession>A0ABT8XS51</accession>
<dbReference type="InterPro" id="IPR025317">
    <property type="entry name" value="DUF4222"/>
</dbReference>
<protein>
    <submittedName>
        <fullName evidence="1">DUF4222 domain-containing protein</fullName>
    </submittedName>
</protein>
<sequence>MTCHDINSQGVPGEVIRPWVERYKENKGHIVQTIGVDVVNHRVIFRRISQGYEHPCALARETWGKRFRKVAS</sequence>
<evidence type="ECO:0000313" key="1">
    <source>
        <dbReference type="EMBL" id="MDO6406284.1"/>
    </source>
</evidence>
<evidence type="ECO:0000313" key="2">
    <source>
        <dbReference type="Proteomes" id="UP001171299"/>
    </source>
</evidence>
<dbReference type="Pfam" id="PF13973">
    <property type="entry name" value="DUF4222"/>
    <property type="match status" value="1"/>
</dbReference>
<name>A0ABT8XS51_9GAMM</name>
<dbReference type="RefSeq" id="WP_244634025.1">
    <property type="nucleotide sequence ID" value="NZ_CP024636.1"/>
</dbReference>
<comment type="caution">
    <text evidence="1">The sequence shown here is derived from an EMBL/GenBank/DDBJ whole genome shotgun (WGS) entry which is preliminary data.</text>
</comment>
<reference evidence="1" key="1">
    <citation type="submission" date="2023-07" db="EMBL/GenBank/DDBJ databases">
        <title>The extreme plant-growth-promoting properties of Pantoea phytobeneficialis PF55 revealed by functional and genomic analysis.</title>
        <authorList>
            <person name="Nascimento F.X."/>
            <person name="Marcio R.J."/>
        </authorList>
    </citation>
    <scope>NUCLEOTIDE SEQUENCE</scope>
    <source>
        <strain evidence="1">PF55</strain>
    </source>
</reference>
<dbReference type="EMBL" id="JAUOOM010000005">
    <property type="protein sequence ID" value="MDO6406284.1"/>
    <property type="molecule type" value="Genomic_DNA"/>
</dbReference>
<gene>
    <name evidence="1" type="ORF">Q3404_06820</name>
</gene>
<proteinExistence type="predicted"/>
<keyword evidence="2" id="KW-1185">Reference proteome</keyword>
<dbReference type="Proteomes" id="UP001171299">
    <property type="component" value="Unassembled WGS sequence"/>
</dbReference>
<organism evidence="1 2">
    <name type="scientific">Pantoea phytobeneficialis</name>
    <dbReference type="NCBI Taxonomy" id="2052056"/>
    <lineage>
        <taxon>Bacteria</taxon>
        <taxon>Pseudomonadati</taxon>
        <taxon>Pseudomonadota</taxon>
        <taxon>Gammaproteobacteria</taxon>
        <taxon>Enterobacterales</taxon>
        <taxon>Erwiniaceae</taxon>
        <taxon>Pantoea</taxon>
    </lineage>
</organism>